<proteinExistence type="predicted"/>
<dbReference type="SUPFAM" id="SSF50475">
    <property type="entry name" value="FMN-binding split barrel"/>
    <property type="match status" value="1"/>
</dbReference>
<name>A0A1F6PBD3_9BACT</name>
<sequence length="148" mass="17030">MTHDLRELIQEVLEQGYLMSLATADSSGVWVSDVIYVHDDDLNIYWMSDPEVRHSQAVDQNNKAAGTITVSGIGEDNLGIQFEGEIERIDGPRYDLAVKHFAKRNKPEPEEDEDVLQGDSWYMLRPKKIQLTHERLFGFDKQTHEENL</sequence>
<protein>
    <recommendedName>
        <fullName evidence="1">Pyridoxamine 5'-phosphate oxidase N-terminal domain-containing protein</fullName>
    </recommendedName>
</protein>
<evidence type="ECO:0000259" key="1">
    <source>
        <dbReference type="Pfam" id="PF01243"/>
    </source>
</evidence>
<evidence type="ECO:0000313" key="2">
    <source>
        <dbReference type="EMBL" id="OGH93428.1"/>
    </source>
</evidence>
<evidence type="ECO:0000313" key="3">
    <source>
        <dbReference type="Proteomes" id="UP000176634"/>
    </source>
</evidence>
<dbReference type="Proteomes" id="UP000176634">
    <property type="component" value="Unassembled WGS sequence"/>
</dbReference>
<dbReference type="EMBL" id="MFRA01000001">
    <property type="protein sequence ID" value="OGH93428.1"/>
    <property type="molecule type" value="Genomic_DNA"/>
</dbReference>
<dbReference type="InterPro" id="IPR011576">
    <property type="entry name" value="Pyridox_Oxase_N"/>
</dbReference>
<reference evidence="2 3" key="1">
    <citation type="journal article" date="2016" name="Nat. Commun.">
        <title>Thousands of microbial genomes shed light on interconnected biogeochemical processes in an aquifer system.</title>
        <authorList>
            <person name="Anantharaman K."/>
            <person name="Brown C.T."/>
            <person name="Hug L.A."/>
            <person name="Sharon I."/>
            <person name="Castelle C.J."/>
            <person name="Probst A.J."/>
            <person name="Thomas B.C."/>
            <person name="Singh A."/>
            <person name="Wilkins M.J."/>
            <person name="Karaoz U."/>
            <person name="Brodie E.L."/>
            <person name="Williams K.H."/>
            <person name="Hubbard S.S."/>
            <person name="Banfield J.F."/>
        </authorList>
    </citation>
    <scope>NUCLEOTIDE SEQUENCE [LARGE SCALE GENOMIC DNA]</scope>
</reference>
<organism evidence="2 3">
    <name type="scientific">Candidatus Magasanikbacteria bacterium RIFOXYD1_FULL_40_23</name>
    <dbReference type="NCBI Taxonomy" id="1798705"/>
    <lineage>
        <taxon>Bacteria</taxon>
        <taxon>Candidatus Magasanikiibacteriota</taxon>
    </lineage>
</organism>
<gene>
    <name evidence="2" type="ORF">A2563_02360</name>
</gene>
<dbReference type="Pfam" id="PF01243">
    <property type="entry name" value="PNPOx_N"/>
    <property type="match status" value="1"/>
</dbReference>
<feature type="domain" description="Pyridoxamine 5'-phosphate oxidase N-terminal" evidence="1">
    <location>
        <begin position="6"/>
        <end position="131"/>
    </location>
</feature>
<dbReference type="STRING" id="1798705.A2563_02360"/>
<comment type="caution">
    <text evidence="2">The sequence shown here is derived from an EMBL/GenBank/DDBJ whole genome shotgun (WGS) entry which is preliminary data.</text>
</comment>
<accession>A0A1F6PBD3</accession>
<dbReference type="AlphaFoldDB" id="A0A1F6PBD3"/>
<dbReference type="Gene3D" id="2.30.110.10">
    <property type="entry name" value="Electron Transport, Fmn-binding Protein, Chain A"/>
    <property type="match status" value="1"/>
</dbReference>
<dbReference type="InterPro" id="IPR012349">
    <property type="entry name" value="Split_barrel_FMN-bd"/>
</dbReference>